<keyword evidence="2" id="KW-1185">Reference proteome</keyword>
<dbReference type="AlphaFoldDB" id="A0A5J9VZH6"/>
<protein>
    <submittedName>
        <fullName evidence="1">Uncharacterized protein</fullName>
    </submittedName>
</protein>
<feature type="non-terminal residue" evidence="1">
    <location>
        <position position="1"/>
    </location>
</feature>
<comment type="caution">
    <text evidence="1">The sequence shown here is derived from an EMBL/GenBank/DDBJ whole genome shotgun (WGS) entry which is preliminary data.</text>
</comment>
<dbReference type="EMBL" id="RWGY01000007">
    <property type="protein sequence ID" value="TVU41055.1"/>
    <property type="molecule type" value="Genomic_DNA"/>
</dbReference>
<sequence length="81" mass="9250">MWADSSLLKVIRVWGMWGLWIRIMQSHGILTLVGLGYDQGIDEEAARRSASLHYNGDMKLWLEGIPAYKEVMEENKGLSKV</sequence>
<accession>A0A5J9VZH6</accession>
<reference evidence="1 2" key="1">
    <citation type="journal article" date="2019" name="Sci. Rep.">
        <title>A high-quality genome of Eragrostis curvula grass provides insights into Poaceae evolution and supports new strategies to enhance forage quality.</title>
        <authorList>
            <person name="Carballo J."/>
            <person name="Santos B.A.C.M."/>
            <person name="Zappacosta D."/>
            <person name="Garbus I."/>
            <person name="Selva J.P."/>
            <person name="Gallo C.A."/>
            <person name="Diaz A."/>
            <person name="Albertini E."/>
            <person name="Caccamo M."/>
            <person name="Echenique V."/>
        </authorList>
    </citation>
    <scope>NUCLEOTIDE SEQUENCE [LARGE SCALE GENOMIC DNA]</scope>
    <source>
        <strain evidence="2">cv. Victoria</strain>
        <tissue evidence="1">Leaf</tissue>
    </source>
</reference>
<proteinExistence type="predicted"/>
<dbReference type="OrthoDB" id="1749019at2759"/>
<evidence type="ECO:0000313" key="2">
    <source>
        <dbReference type="Proteomes" id="UP000324897"/>
    </source>
</evidence>
<organism evidence="1 2">
    <name type="scientific">Eragrostis curvula</name>
    <name type="common">weeping love grass</name>
    <dbReference type="NCBI Taxonomy" id="38414"/>
    <lineage>
        <taxon>Eukaryota</taxon>
        <taxon>Viridiplantae</taxon>
        <taxon>Streptophyta</taxon>
        <taxon>Embryophyta</taxon>
        <taxon>Tracheophyta</taxon>
        <taxon>Spermatophyta</taxon>
        <taxon>Magnoliopsida</taxon>
        <taxon>Liliopsida</taxon>
        <taxon>Poales</taxon>
        <taxon>Poaceae</taxon>
        <taxon>PACMAD clade</taxon>
        <taxon>Chloridoideae</taxon>
        <taxon>Eragrostideae</taxon>
        <taxon>Eragrostidinae</taxon>
        <taxon>Eragrostis</taxon>
    </lineage>
</organism>
<evidence type="ECO:0000313" key="1">
    <source>
        <dbReference type="EMBL" id="TVU41055.1"/>
    </source>
</evidence>
<dbReference type="Gramene" id="TVU41055">
    <property type="protein sequence ID" value="TVU41055"/>
    <property type="gene ID" value="EJB05_14545"/>
</dbReference>
<name>A0A5J9VZH6_9POAL</name>
<gene>
    <name evidence="1" type="ORF">EJB05_14545</name>
</gene>
<dbReference type="Proteomes" id="UP000324897">
    <property type="component" value="Chromosome 4"/>
</dbReference>